<dbReference type="EMBL" id="JAJNBZ010000006">
    <property type="protein sequence ID" value="MCE5169887.1"/>
    <property type="molecule type" value="Genomic_DNA"/>
</dbReference>
<proteinExistence type="predicted"/>
<dbReference type="SUPFAM" id="SSF56112">
    <property type="entry name" value="Protein kinase-like (PK-like)"/>
    <property type="match status" value="1"/>
</dbReference>
<reference evidence="2 3" key="1">
    <citation type="submission" date="2021-11" db="EMBL/GenBank/DDBJ databases">
        <title>Draft genome sequence of Paenibacillus profundus YoMME, a new Gram-positive bacteria with exoelectrogenic properties.</title>
        <authorList>
            <person name="Hubenova Y."/>
            <person name="Hubenova E."/>
            <person name="Manasiev Y."/>
            <person name="Peykov S."/>
            <person name="Mitov M."/>
        </authorList>
    </citation>
    <scope>NUCLEOTIDE SEQUENCE [LARGE SCALE GENOMIC DNA]</scope>
    <source>
        <strain evidence="2 3">YoMME</strain>
    </source>
</reference>
<keyword evidence="3" id="KW-1185">Reference proteome</keyword>
<dbReference type="Gene3D" id="3.90.1200.10">
    <property type="match status" value="1"/>
</dbReference>
<sequence>MDNHSIATEALSSYAVQSPIIEFIRHNENLTYKITDGVSGLSYLLRIHKPVHDELHGLQHSEAGLNGEMQLLQALGENSALNVQEPVRNREGEFVTRVACGDTYIQCTVLQWLEGRDSQLDDFSSRDNVLQYGQQVGMLHRYTSGYASDLACDRPAYASIDENRAMLERLKFGREHGIFTSVDYDTVSEAFAMINSRLQTYERSPDTWGIIHADINRGNVILTERGFTIIDYCLYGQGYFLYDGAAGALSVPSRARDDFMEGYASEYSAPRSGTLELLEGFMLLHILGYYSFHMMNSAVHPKMREKMPVFCQNTLTPFLRERPIFYEL</sequence>
<evidence type="ECO:0000313" key="2">
    <source>
        <dbReference type="EMBL" id="MCE5169887.1"/>
    </source>
</evidence>
<gene>
    <name evidence="2" type="ORF">LQV63_11245</name>
</gene>
<accession>A0ABS8YFN6</accession>
<dbReference type="RefSeq" id="WP_233696764.1">
    <property type="nucleotide sequence ID" value="NZ_JAJNBZ010000006.1"/>
</dbReference>
<feature type="domain" description="Aminoglycoside phosphotransferase" evidence="1">
    <location>
        <begin position="23"/>
        <end position="268"/>
    </location>
</feature>
<evidence type="ECO:0000313" key="3">
    <source>
        <dbReference type="Proteomes" id="UP001199916"/>
    </source>
</evidence>
<name>A0ABS8YFN6_9BACL</name>
<dbReference type="InterPro" id="IPR002575">
    <property type="entry name" value="Aminoglycoside_PTrfase"/>
</dbReference>
<organism evidence="2 3">
    <name type="scientific">Paenibacillus profundus</name>
    <dbReference type="NCBI Taxonomy" id="1173085"/>
    <lineage>
        <taxon>Bacteria</taxon>
        <taxon>Bacillati</taxon>
        <taxon>Bacillota</taxon>
        <taxon>Bacilli</taxon>
        <taxon>Bacillales</taxon>
        <taxon>Paenibacillaceae</taxon>
        <taxon>Paenibacillus</taxon>
    </lineage>
</organism>
<comment type="caution">
    <text evidence="2">The sequence shown here is derived from an EMBL/GenBank/DDBJ whole genome shotgun (WGS) entry which is preliminary data.</text>
</comment>
<protein>
    <submittedName>
        <fullName evidence="2">Phosphotransferase</fullName>
    </submittedName>
</protein>
<dbReference type="Proteomes" id="UP001199916">
    <property type="component" value="Unassembled WGS sequence"/>
</dbReference>
<dbReference type="Pfam" id="PF01636">
    <property type="entry name" value="APH"/>
    <property type="match status" value="1"/>
</dbReference>
<dbReference type="InterPro" id="IPR011009">
    <property type="entry name" value="Kinase-like_dom_sf"/>
</dbReference>
<evidence type="ECO:0000259" key="1">
    <source>
        <dbReference type="Pfam" id="PF01636"/>
    </source>
</evidence>